<dbReference type="PANTHER" id="PTHR35011">
    <property type="entry name" value="2,3-DIKETO-L-GULONATE TRAP TRANSPORTER SMALL PERMEASE PROTEIN YIAM"/>
    <property type="match status" value="1"/>
</dbReference>
<evidence type="ECO:0000256" key="3">
    <source>
        <dbReference type="ARBA" id="ARBA00022475"/>
    </source>
</evidence>
<dbReference type="EMBL" id="FOLS01000001">
    <property type="protein sequence ID" value="SFB86948.1"/>
    <property type="molecule type" value="Genomic_DNA"/>
</dbReference>
<dbReference type="AlphaFoldDB" id="A0AAQ1HIC7"/>
<name>A0AAQ1HIC7_9PSED</name>
<evidence type="ECO:0000313" key="11">
    <source>
        <dbReference type="EMBL" id="SFB86948.1"/>
    </source>
</evidence>
<keyword evidence="7 9" id="KW-0472">Membrane</keyword>
<feature type="transmembrane region" description="Helical" evidence="9">
    <location>
        <begin position="15"/>
        <end position="41"/>
    </location>
</feature>
<feature type="transmembrane region" description="Helical" evidence="9">
    <location>
        <begin position="157"/>
        <end position="176"/>
    </location>
</feature>
<comment type="caution">
    <text evidence="11">The sequence shown here is derived from an EMBL/GenBank/DDBJ whole genome shotgun (WGS) entry which is preliminary data.</text>
</comment>
<keyword evidence="4 9" id="KW-0997">Cell inner membrane</keyword>
<reference evidence="11 12" key="1">
    <citation type="submission" date="2016-10" db="EMBL/GenBank/DDBJ databases">
        <authorList>
            <person name="Varghese N."/>
            <person name="Submissions S."/>
        </authorList>
    </citation>
    <scope>NUCLEOTIDE SEQUENCE [LARGE SCALE GENOMIC DNA]</scope>
    <source>
        <strain evidence="11 12">LMG 18378</strain>
    </source>
</reference>
<evidence type="ECO:0000256" key="2">
    <source>
        <dbReference type="ARBA" id="ARBA00022448"/>
    </source>
</evidence>
<dbReference type="PANTHER" id="PTHR35011:SF2">
    <property type="entry name" value="2,3-DIKETO-L-GULONATE TRAP TRANSPORTER SMALL PERMEASE PROTEIN YIAM"/>
    <property type="match status" value="1"/>
</dbReference>
<proteinExistence type="inferred from homology"/>
<sequence length="210" mass="22715">MQRLKRACERLEEGLIALLLAAMALVTFFYVVVTNVFTLFYDLGDAWPALSGPSYAVGDAILGLAQDMSWSNALTKALFAALIFLGLAYGVRTAGHIGVDVLVRLASRPVQRWLGLLACLCCLAYAGLLAVGSFDWVNTLRGAGIGAEDLAHFGVRQWHIALVVPLGFALVFVRFLQVLVRILRGRQTGLGLADEAAEALKLQDAEEVRP</sequence>
<evidence type="ECO:0000256" key="9">
    <source>
        <dbReference type="RuleBase" id="RU369079"/>
    </source>
</evidence>
<dbReference type="InterPro" id="IPR007387">
    <property type="entry name" value="TRAP_DctQ"/>
</dbReference>
<feature type="transmembrane region" description="Helical" evidence="9">
    <location>
        <begin position="113"/>
        <end position="137"/>
    </location>
</feature>
<keyword evidence="3" id="KW-1003">Cell membrane</keyword>
<keyword evidence="6 9" id="KW-1133">Transmembrane helix</keyword>
<dbReference type="GO" id="GO:0015740">
    <property type="term" value="P:C4-dicarboxylate transport"/>
    <property type="evidence" value="ECO:0007669"/>
    <property type="project" value="TreeGrafter"/>
</dbReference>
<evidence type="ECO:0000256" key="4">
    <source>
        <dbReference type="ARBA" id="ARBA00022519"/>
    </source>
</evidence>
<evidence type="ECO:0000256" key="5">
    <source>
        <dbReference type="ARBA" id="ARBA00022692"/>
    </source>
</evidence>
<evidence type="ECO:0000313" key="12">
    <source>
        <dbReference type="Proteomes" id="UP000183385"/>
    </source>
</evidence>
<evidence type="ECO:0000256" key="6">
    <source>
        <dbReference type="ARBA" id="ARBA00022989"/>
    </source>
</evidence>
<feature type="domain" description="Tripartite ATP-independent periplasmic transporters DctQ component" evidence="10">
    <location>
        <begin position="66"/>
        <end position="184"/>
    </location>
</feature>
<dbReference type="InterPro" id="IPR055348">
    <property type="entry name" value="DctQ"/>
</dbReference>
<evidence type="ECO:0000256" key="1">
    <source>
        <dbReference type="ARBA" id="ARBA00004429"/>
    </source>
</evidence>
<gene>
    <name evidence="11" type="ORF">SAMN05216577_101168</name>
</gene>
<dbReference type="Pfam" id="PF04290">
    <property type="entry name" value="DctQ"/>
    <property type="match status" value="1"/>
</dbReference>
<comment type="subcellular location">
    <subcellularLocation>
        <location evidence="1 9">Cell inner membrane</location>
        <topology evidence="1 9">Multi-pass membrane protein</topology>
    </subcellularLocation>
</comment>
<evidence type="ECO:0000256" key="8">
    <source>
        <dbReference type="ARBA" id="ARBA00038436"/>
    </source>
</evidence>
<protein>
    <recommendedName>
        <fullName evidence="9">TRAP transporter small permease protein</fullName>
    </recommendedName>
</protein>
<keyword evidence="5 9" id="KW-0812">Transmembrane</keyword>
<comment type="function">
    <text evidence="9">Part of the tripartite ATP-independent periplasmic (TRAP) transport system.</text>
</comment>
<organism evidence="11 12">
    <name type="scientific">Pseudomonas citronellolis</name>
    <dbReference type="NCBI Taxonomy" id="53408"/>
    <lineage>
        <taxon>Bacteria</taxon>
        <taxon>Pseudomonadati</taxon>
        <taxon>Pseudomonadota</taxon>
        <taxon>Gammaproteobacteria</taxon>
        <taxon>Pseudomonadales</taxon>
        <taxon>Pseudomonadaceae</taxon>
        <taxon>Pseudomonas</taxon>
    </lineage>
</organism>
<comment type="subunit">
    <text evidence="9">The complex comprises the extracytoplasmic solute receptor protein and the two transmembrane proteins.</text>
</comment>
<comment type="similarity">
    <text evidence="8 9">Belongs to the TRAP transporter small permease family.</text>
</comment>
<keyword evidence="12" id="KW-1185">Reference proteome</keyword>
<dbReference type="GO" id="GO:0005886">
    <property type="term" value="C:plasma membrane"/>
    <property type="evidence" value="ECO:0007669"/>
    <property type="project" value="UniProtKB-SubCell"/>
</dbReference>
<dbReference type="GO" id="GO:0022857">
    <property type="term" value="F:transmembrane transporter activity"/>
    <property type="evidence" value="ECO:0007669"/>
    <property type="project" value="UniProtKB-UniRule"/>
</dbReference>
<feature type="transmembrane region" description="Helical" evidence="9">
    <location>
        <begin position="73"/>
        <end position="92"/>
    </location>
</feature>
<keyword evidence="2 9" id="KW-0813">Transport</keyword>
<evidence type="ECO:0000259" key="10">
    <source>
        <dbReference type="Pfam" id="PF04290"/>
    </source>
</evidence>
<evidence type="ECO:0000256" key="7">
    <source>
        <dbReference type="ARBA" id="ARBA00023136"/>
    </source>
</evidence>
<accession>A0AAQ1HIC7</accession>
<dbReference type="Proteomes" id="UP000183385">
    <property type="component" value="Unassembled WGS sequence"/>
</dbReference>
<dbReference type="RefSeq" id="WP_074976420.1">
    <property type="nucleotide sequence ID" value="NZ_BGPP01000001.1"/>
</dbReference>